<name>B3T0J6_9ZZZZ</name>
<gene>
    <name evidence="2" type="ORF">ALOHA_HF4000005I08ctg1g32</name>
</gene>
<feature type="compositionally biased region" description="Basic and acidic residues" evidence="1">
    <location>
        <begin position="174"/>
        <end position="187"/>
    </location>
</feature>
<proteinExistence type="predicted"/>
<dbReference type="EMBL" id="EU016566">
    <property type="protein sequence ID" value="ABZ06105.1"/>
    <property type="molecule type" value="Genomic_DNA"/>
</dbReference>
<reference evidence="2" key="1">
    <citation type="journal article" date="2008" name="ISME J.">
        <title>Genomic patterns of recombination, clonal divergence and environment in marine microbial populations.</title>
        <authorList>
            <person name="Konstantinidis K.T."/>
            <person name="Delong E.F."/>
        </authorList>
    </citation>
    <scope>NUCLEOTIDE SEQUENCE</scope>
</reference>
<evidence type="ECO:0000256" key="1">
    <source>
        <dbReference type="SAM" id="MobiDB-lite"/>
    </source>
</evidence>
<organism evidence="2">
    <name type="scientific">uncultured marine microorganism HF4000_005I08</name>
    <dbReference type="NCBI Taxonomy" id="455507"/>
    <lineage>
        <taxon>unclassified sequences</taxon>
        <taxon>environmental samples</taxon>
    </lineage>
</organism>
<dbReference type="AlphaFoldDB" id="B3T0J6"/>
<evidence type="ECO:0000313" key="2">
    <source>
        <dbReference type="EMBL" id="ABZ06105.1"/>
    </source>
</evidence>
<sequence length="212" mass="23635">MVERPQRRPVAVLRIAADGERAQIEDRALGPVIEAAQPGFWVFPPAKVHQQGRDQRPMYDQPRIAFFPLHVVPVVVDAVAVEDQRRITEQQHRVRLDPALPLGFPRRFAREFPWGRRLGGAPDGRATIDDIVLFLDGDAPRAGHLMAHHHEHQGPAFAVLDGHVHDLGMAGDGVADKKRGSETDAPARPHAPLQRHRGQKLAFFCMAVFVQV</sequence>
<protein>
    <submittedName>
        <fullName evidence="2">Uncharacterized protein</fullName>
    </submittedName>
</protein>
<accession>B3T0J6</accession>
<feature type="region of interest" description="Disordered" evidence="1">
    <location>
        <begin position="170"/>
        <end position="194"/>
    </location>
</feature>